<sequence length="507" mass="54634">MAAFGVHFGSSSACLAVFKDGKTDVVANDLGDRTTPSMVAYTDLEQAVGMAAKQAYIRNTQNTIPCVKKVLGRSMEDPELQSYKDAYAVKVVPNKGEPHFQVEFKGKTTLVSPGTVAEAVFKTMMGIAKSHGDGDIHDSVLTVPTDFTEEQIAATSDAAASGGFNILRIIKEPLAALMAYDVGQLDNKTESCTLVFRLGGESSSVSVVKEHNGLYRIMGSVNSTQLSGTKFTKALTDYLATEFFRQYKLDVTESRRSLSKLNMAAERCKHTLSTLDNASCAVDSLFEGVDFHNNVSRARLENQVGFLMQQCTSLIDAACSDAGISTDQVDKVIVCGGGAKMPLVQKTIKGYIKSAEVLSSIPPDEIIAIGAAKQAGILTGCDATEVKENTENNEIECLSKAVCLRSCSNGATNLQPVFPSLTPLPSRKHETVILGEHQTSLQMDLCECGDLQQPDTADDLAKLVMRDLPEAAKVLVTFHLRREGSLHVTCREETSNKTESVMVEVCS</sequence>
<dbReference type="PANTHER" id="PTHR19375">
    <property type="entry name" value="HEAT SHOCK PROTEIN 70KDA"/>
    <property type="match status" value="1"/>
</dbReference>
<keyword evidence="8" id="KW-0346">Stress response</keyword>
<evidence type="ECO:0000256" key="3">
    <source>
        <dbReference type="ARBA" id="ARBA00022490"/>
    </source>
</evidence>
<evidence type="ECO:0000256" key="5">
    <source>
        <dbReference type="ARBA" id="ARBA00022840"/>
    </source>
</evidence>
<accession>A0A1C9U310</accession>
<dbReference type="STRING" id="6573.A0A1C9U310"/>
<keyword evidence="3" id="KW-0963">Cytoplasm</keyword>
<dbReference type="Gene3D" id="3.90.640.10">
    <property type="entry name" value="Actin, Chain A, domain 4"/>
    <property type="match status" value="1"/>
</dbReference>
<dbReference type="OrthoDB" id="29851at2759"/>
<dbReference type="Gene3D" id="3.30.420.40">
    <property type="match status" value="2"/>
</dbReference>
<organism evidence="8">
    <name type="scientific">Mizuhopecten yessoensis</name>
    <name type="common">Japanese scallop</name>
    <name type="synonym">Patinopecten yessoensis</name>
    <dbReference type="NCBI Taxonomy" id="6573"/>
    <lineage>
        <taxon>Eukaryota</taxon>
        <taxon>Metazoa</taxon>
        <taxon>Spiralia</taxon>
        <taxon>Lophotrochozoa</taxon>
        <taxon>Mollusca</taxon>
        <taxon>Bivalvia</taxon>
        <taxon>Autobranchia</taxon>
        <taxon>Pteriomorphia</taxon>
        <taxon>Pectinida</taxon>
        <taxon>Pectinoidea</taxon>
        <taxon>Pectinidae</taxon>
        <taxon>Mizuhopecten</taxon>
    </lineage>
</organism>
<dbReference type="PRINTS" id="PR00301">
    <property type="entry name" value="HEATSHOCK70"/>
</dbReference>
<gene>
    <name evidence="9" type="ORF">KP79_PYT11566</name>
</gene>
<dbReference type="Pfam" id="PF00012">
    <property type="entry name" value="HSP70"/>
    <property type="match status" value="1"/>
</dbReference>
<keyword evidence="10" id="KW-1185">Reference proteome</keyword>
<evidence type="ECO:0000256" key="1">
    <source>
        <dbReference type="ARBA" id="ARBA00004514"/>
    </source>
</evidence>
<dbReference type="Gene3D" id="2.60.34.10">
    <property type="entry name" value="Substrate Binding Domain Of DNAk, Chain A, domain 1"/>
    <property type="match status" value="1"/>
</dbReference>
<evidence type="ECO:0000256" key="2">
    <source>
        <dbReference type="ARBA" id="ARBA00007381"/>
    </source>
</evidence>
<keyword evidence="5 7" id="KW-0067">ATP-binding</keyword>
<dbReference type="GO" id="GO:0140662">
    <property type="term" value="F:ATP-dependent protein folding chaperone"/>
    <property type="evidence" value="ECO:0007669"/>
    <property type="project" value="InterPro"/>
</dbReference>
<keyword evidence="4 7" id="KW-0547">Nucleotide-binding</keyword>
<proteinExistence type="evidence at transcript level"/>
<evidence type="ECO:0000256" key="7">
    <source>
        <dbReference type="RuleBase" id="RU003322"/>
    </source>
</evidence>
<evidence type="ECO:0000256" key="4">
    <source>
        <dbReference type="ARBA" id="ARBA00022741"/>
    </source>
</evidence>
<dbReference type="CDD" id="cd10238">
    <property type="entry name" value="ASKHA_NBD_HSP70_HSPA14"/>
    <property type="match status" value="1"/>
</dbReference>
<dbReference type="GO" id="GO:0005524">
    <property type="term" value="F:ATP binding"/>
    <property type="evidence" value="ECO:0007669"/>
    <property type="project" value="UniProtKB-KW"/>
</dbReference>
<dbReference type="FunFam" id="3.90.640.10:FF:000021">
    <property type="entry name" value="Heat shock protein 14"/>
    <property type="match status" value="1"/>
</dbReference>
<reference evidence="8" key="1">
    <citation type="journal article" date="2016" name="Fish Shellfish Immunol.">
        <title>Hsp70 gene expansions in the scallop (Patinopecten yessoensis) genome and their expression regulation after exposure to the toxic dinoflagellate Alexandrium catenella.</title>
        <authorList>
            <person name="Cheng J."/>
            <person name="Xun X."/>
            <person name="Kong Y."/>
            <person name="Wang S."/>
            <person name="Yang Z."/>
            <person name="Li Y."/>
            <person name="Kong D."/>
            <person name="Wang S."/>
            <person name="Zhang L."/>
            <person name="Hu X."/>
            <person name="Bao Z."/>
        </authorList>
    </citation>
    <scope>NUCLEOTIDE SEQUENCE</scope>
    <source>
        <strain evidence="8">PYE.11127.2.HSPA14</strain>
    </source>
</reference>
<dbReference type="InterPro" id="IPR043129">
    <property type="entry name" value="ATPase_NBD"/>
</dbReference>
<dbReference type="InterPro" id="IPR029047">
    <property type="entry name" value="HSP70_peptide-bd_sf"/>
</dbReference>
<evidence type="ECO:0000313" key="8">
    <source>
        <dbReference type="EMBL" id="AOR17380.1"/>
    </source>
</evidence>
<comment type="similarity">
    <text evidence="2 7">Belongs to the heat shock protein 70 family.</text>
</comment>
<dbReference type="Gene3D" id="3.30.30.30">
    <property type="match status" value="1"/>
</dbReference>
<dbReference type="AlphaFoldDB" id="A0A1C9U310"/>
<dbReference type="GO" id="GO:0005829">
    <property type="term" value="C:cytosol"/>
    <property type="evidence" value="ECO:0007669"/>
    <property type="project" value="UniProtKB-SubCell"/>
</dbReference>
<evidence type="ECO:0000313" key="9">
    <source>
        <dbReference type="EMBL" id="OWF38450.1"/>
    </source>
</evidence>
<comment type="subcellular location">
    <subcellularLocation>
        <location evidence="1">Cytoplasm</location>
        <location evidence="1">Cytosol</location>
    </subcellularLocation>
</comment>
<dbReference type="EMBL" id="KX085123">
    <property type="protein sequence ID" value="AOR17380.1"/>
    <property type="molecule type" value="mRNA"/>
</dbReference>
<reference evidence="9 10" key="2">
    <citation type="journal article" date="2017" name="Nat. Ecol. Evol.">
        <title>Scallop genome provides insights into evolution of bilaterian karyotype and development.</title>
        <authorList>
            <person name="Wang S."/>
            <person name="Zhang J."/>
            <person name="Jiao W."/>
            <person name="Li J."/>
            <person name="Xun X."/>
            <person name="Sun Y."/>
            <person name="Guo X."/>
            <person name="Huan P."/>
            <person name="Dong B."/>
            <person name="Zhang L."/>
            <person name="Hu X."/>
            <person name="Sun X."/>
            <person name="Wang J."/>
            <person name="Zhao C."/>
            <person name="Wang Y."/>
            <person name="Wang D."/>
            <person name="Huang X."/>
            <person name="Wang R."/>
            <person name="Lv J."/>
            <person name="Li Y."/>
            <person name="Zhang Z."/>
            <person name="Liu B."/>
            <person name="Lu W."/>
            <person name="Hui Y."/>
            <person name="Liang J."/>
            <person name="Zhou Z."/>
            <person name="Hou R."/>
            <person name="Li X."/>
            <person name="Liu Y."/>
            <person name="Li H."/>
            <person name="Ning X."/>
            <person name="Lin Y."/>
            <person name="Zhao L."/>
            <person name="Xing Q."/>
            <person name="Dou J."/>
            <person name="Li Y."/>
            <person name="Mao J."/>
            <person name="Guo H."/>
            <person name="Dou H."/>
            <person name="Li T."/>
            <person name="Mu C."/>
            <person name="Jiang W."/>
            <person name="Fu Q."/>
            <person name="Fu X."/>
            <person name="Miao Y."/>
            <person name="Liu J."/>
            <person name="Yu Q."/>
            <person name="Li R."/>
            <person name="Liao H."/>
            <person name="Li X."/>
            <person name="Kong Y."/>
            <person name="Jiang Z."/>
            <person name="Chourrout D."/>
            <person name="Li R."/>
            <person name="Bao Z."/>
        </authorList>
    </citation>
    <scope>NUCLEOTIDE SEQUENCE [LARGE SCALE GENOMIC DNA]</scope>
    <source>
        <strain evidence="9 10">PY_sf001</strain>
    </source>
</reference>
<dbReference type="Proteomes" id="UP000242188">
    <property type="component" value="Unassembled WGS sequence"/>
</dbReference>
<protein>
    <submittedName>
        <fullName evidence="8 9">Heat shock 70 kDa protein</fullName>
    </submittedName>
</protein>
<evidence type="ECO:0000313" key="10">
    <source>
        <dbReference type="Proteomes" id="UP000242188"/>
    </source>
</evidence>
<dbReference type="InterPro" id="IPR042049">
    <property type="entry name" value="HSPA14_NBD"/>
</dbReference>
<dbReference type="InterPro" id="IPR013126">
    <property type="entry name" value="Hsp_70_fam"/>
</dbReference>
<dbReference type="SUPFAM" id="SSF100920">
    <property type="entry name" value="Heat shock protein 70kD (HSP70), peptide-binding domain"/>
    <property type="match status" value="1"/>
</dbReference>
<evidence type="ECO:0000256" key="6">
    <source>
        <dbReference type="ARBA" id="ARBA00023186"/>
    </source>
</evidence>
<name>A0A1C9U310_MIZYE</name>
<dbReference type="SUPFAM" id="SSF53067">
    <property type="entry name" value="Actin-like ATPase domain"/>
    <property type="match status" value="2"/>
</dbReference>
<keyword evidence="6" id="KW-0143">Chaperone</keyword>
<dbReference type="EMBL" id="NEDP02005566">
    <property type="protein sequence ID" value="OWF38450.1"/>
    <property type="molecule type" value="Genomic_DNA"/>
</dbReference>